<dbReference type="OrthoDB" id="270639at2759"/>
<keyword evidence="4" id="KW-1185">Reference proteome</keyword>
<reference evidence="3 4" key="1">
    <citation type="journal article" date="2015" name="Fungal Genet. Biol.">
        <title>Evolution of novel wood decay mechanisms in Agaricales revealed by the genome sequences of Fistulina hepatica and Cylindrobasidium torrendii.</title>
        <authorList>
            <person name="Floudas D."/>
            <person name="Held B.W."/>
            <person name="Riley R."/>
            <person name="Nagy L.G."/>
            <person name="Koehler G."/>
            <person name="Ransdell A.S."/>
            <person name="Younus H."/>
            <person name="Chow J."/>
            <person name="Chiniquy J."/>
            <person name="Lipzen A."/>
            <person name="Tritt A."/>
            <person name="Sun H."/>
            <person name="Haridas S."/>
            <person name="LaButti K."/>
            <person name="Ohm R.A."/>
            <person name="Kues U."/>
            <person name="Blanchette R.A."/>
            <person name="Grigoriev I.V."/>
            <person name="Minto R.E."/>
            <person name="Hibbett D.S."/>
        </authorList>
    </citation>
    <scope>NUCLEOTIDE SEQUENCE [LARGE SCALE GENOMIC DNA]</scope>
    <source>
        <strain evidence="3 4">FP15055 ss-10</strain>
    </source>
</reference>
<dbReference type="GO" id="GO:0070126">
    <property type="term" value="P:mitochondrial translational termination"/>
    <property type="evidence" value="ECO:0007669"/>
    <property type="project" value="TreeGrafter"/>
</dbReference>
<dbReference type="Pfam" id="PF00472">
    <property type="entry name" value="RF-1"/>
    <property type="match status" value="1"/>
</dbReference>
<feature type="region of interest" description="Disordered" evidence="1">
    <location>
        <begin position="161"/>
        <end position="211"/>
    </location>
</feature>
<dbReference type="STRING" id="1314674.A0A0D7B4V8"/>
<evidence type="ECO:0000256" key="1">
    <source>
        <dbReference type="SAM" id="MobiDB-lite"/>
    </source>
</evidence>
<feature type="compositionally biased region" description="Basic and acidic residues" evidence="1">
    <location>
        <begin position="201"/>
        <end position="211"/>
    </location>
</feature>
<dbReference type="InterPro" id="IPR052104">
    <property type="entry name" value="Mito_Release_Factor_mL62"/>
</dbReference>
<accession>A0A0D7B4V8</accession>
<dbReference type="GO" id="GO:0004045">
    <property type="term" value="F:peptidyl-tRNA hydrolase activity"/>
    <property type="evidence" value="ECO:0007669"/>
    <property type="project" value="TreeGrafter"/>
</dbReference>
<protein>
    <recommendedName>
        <fullName evidence="2">Prokaryotic-type class I peptide chain release factors domain-containing protein</fullName>
    </recommendedName>
</protein>
<dbReference type="Gene3D" id="3.30.160.20">
    <property type="match status" value="1"/>
</dbReference>
<gene>
    <name evidence="3" type="ORF">CYLTODRAFT_89994</name>
</gene>
<evidence type="ECO:0000313" key="3">
    <source>
        <dbReference type="EMBL" id="KIY64561.1"/>
    </source>
</evidence>
<evidence type="ECO:0000313" key="4">
    <source>
        <dbReference type="Proteomes" id="UP000054007"/>
    </source>
</evidence>
<sequence>MLDQMRSSFLLTLRQPTLLRSSLAWNHGQQARFFASRAHTLPIPPDLHSLDSSEANARAREWVDAFRKDHIPKSVVELSFSRSSGPGGQNVNKVNTKATLRVDVNADWIPSWAKPNIKKSRFYVSSSQSIMVTSATSRSQAQNIDECLRKLHEFVLETASSGLNNETSPETRKRVEGHIRAAKERRKKEKMHQSAIQRQRSGKDMDYWRWD</sequence>
<dbReference type="GO" id="GO:0016150">
    <property type="term" value="F:translation release factor activity, codon nonspecific"/>
    <property type="evidence" value="ECO:0007669"/>
    <property type="project" value="TreeGrafter"/>
</dbReference>
<dbReference type="AlphaFoldDB" id="A0A0D7B4V8"/>
<dbReference type="InterPro" id="IPR000352">
    <property type="entry name" value="Pep_chain_release_fac_I"/>
</dbReference>
<name>A0A0D7B4V8_9AGAR</name>
<dbReference type="PANTHER" id="PTHR11075">
    <property type="entry name" value="PEPTIDE CHAIN RELEASE FACTOR"/>
    <property type="match status" value="1"/>
</dbReference>
<dbReference type="GO" id="GO:0005762">
    <property type="term" value="C:mitochondrial large ribosomal subunit"/>
    <property type="evidence" value="ECO:0007669"/>
    <property type="project" value="TreeGrafter"/>
</dbReference>
<feature type="domain" description="Prokaryotic-type class I peptide chain release factors" evidence="2">
    <location>
        <begin position="70"/>
        <end position="200"/>
    </location>
</feature>
<organism evidence="3 4">
    <name type="scientific">Cylindrobasidium torrendii FP15055 ss-10</name>
    <dbReference type="NCBI Taxonomy" id="1314674"/>
    <lineage>
        <taxon>Eukaryota</taxon>
        <taxon>Fungi</taxon>
        <taxon>Dikarya</taxon>
        <taxon>Basidiomycota</taxon>
        <taxon>Agaricomycotina</taxon>
        <taxon>Agaricomycetes</taxon>
        <taxon>Agaricomycetidae</taxon>
        <taxon>Agaricales</taxon>
        <taxon>Marasmiineae</taxon>
        <taxon>Physalacriaceae</taxon>
        <taxon>Cylindrobasidium</taxon>
    </lineage>
</organism>
<proteinExistence type="predicted"/>
<dbReference type="PANTHER" id="PTHR11075:SF54">
    <property type="entry name" value="LARGE RIBOSOMAL SUBUNIT PROTEIN ML62"/>
    <property type="match status" value="1"/>
</dbReference>
<dbReference type="SUPFAM" id="SSF110916">
    <property type="entry name" value="Peptidyl-tRNA hydrolase domain-like"/>
    <property type="match status" value="1"/>
</dbReference>
<evidence type="ECO:0000259" key="2">
    <source>
        <dbReference type="Pfam" id="PF00472"/>
    </source>
</evidence>
<dbReference type="Proteomes" id="UP000054007">
    <property type="component" value="Unassembled WGS sequence"/>
</dbReference>
<feature type="compositionally biased region" description="Basic and acidic residues" evidence="1">
    <location>
        <begin position="169"/>
        <end position="182"/>
    </location>
</feature>
<dbReference type="EMBL" id="KN880629">
    <property type="protein sequence ID" value="KIY64561.1"/>
    <property type="molecule type" value="Genomic_DNA"/>
</dbReference>